<name>A0A0F9CYY8_9ZZZZ</name>
<dbReference type="EMBL" id="LAZR01041905">
    <property type="protein sequence ID" value="KKL10826.1"/>
    <property type="molecule type" value="Genomic_DNA"/>
</dbReference>
<proteinExistence type="predicted"/>
<gene>
    <name evidence="1" type="ORF">LCGC14_2551910</name>
</gene>
<protein>
    <submittedName>
        <fullName evidence="1">Uncharacterized protein</fullName>
    </submittedName>
</protein>
<reference evidence="1" key="1">
    <citation type="journal article" date="2015" name="Nature">
        <title>Complex archaea that bridge the gap between prokaryotes and eukaryotes.</title>
        <authorList>
            <person name="Spang A."/>
            <person name="Saw J.H."/>
            <person name="Jorgensen S.L."/>
            <person name="Zaremba-Niedzwiedzka K."/>
            <person name="Martijn J."/>
            <person name="Lind A.E."/>
            <person name="van Eijk R."/>
            <person name="Schleper C."/>
            <person name="Guy L."/>
            <person name="Ettema T.J."/>
        </authorList>
    </citation>
    <scope>NUCLEOTIDE SEQUENCE</scope>
</reference>
<organism evidence="1">
    <name type="scientific">marine sediment metagenome</name>
    <dbReference type="NCBI Taxonomy" id="412755"/>
    <lineage>
        <taxon>unclassified sequences</taxon>
        <taxon>metagenomes</taxon>
        <taxon>ecological metagenomes</taxon>
    </lineage>
</organism>
<feature type="non-terminal residue" evidence="1">
    <location>
        <position position="54"/>
    </location>
</feature>
<evidence type="ECO:0000313" key="1">
    <source>
        <dbReference type="EMBL" id="KKL10826.1"/>
    </source>
</evidence>
<comment type="caution">
    <text evidence="1">The sequence shown here is derived from an EMBL/GenBank/DDBJ whole genome shotgun (WGS) entry which is preliminary data.</text>
</comment>
<sequence length="54" mass="5745">MQPWVQISTGNGYGNSRQGQKLESLKGGFQCGGFVRVSQLKISDHKGTLVHGAG</sequence>
<accession>A0A0F9CYY8</accession>
<dbReference type="AlphaFoldDB" id="A0A0F9CYY8"/>